<reference evidence="2 3" key="1">
    <citation type="submission" date="2008-02" db="EMBL/GenBank/DDBJ databases">
        <title>A 6x draft sequence assembly of the Pongo pygmaeus abelii genome.</title>
        <authorList>
            <person name="Wilson R.K."/>
            <person name="Mardis E."/>
        </authorList>
    </citation>
    <scope>NUCLEOTIDE SEQUENCE [LARGE SCALE GENOMIC DNA]</scope>
</reference>
<evidence type="ECO:0000313" key="3">
    <source>
        <dbReference type="Proteomes" id="UP000001595"/>
    </source>
</evidence>
<sequence>MPGGCKWVWRGRLEEAQPLPPTWQPLQSQPLPPAWRPLQAQLFLLAASPGPAPASQQASCFGSAPVGICRPQSFCSQALEAHVLPPGGLYRPSSDWRRATAGPTVASQGPLQAQLSPHGSLPGPSPCLPPSSPRAAQLLPHGGLFRPA</sequence>
<reference evidence="2" key="2">
    <citation type="submission" date="2025-08" db="UniProtKB">
        <authorList>
            <consortium name="Ensembl"/>
        </authorList>
    </citation>
    <scope>IDENTIFICATION</scope>
</reference>
<dbReference type="PANTHER" id="PTHR37553:SF6">
    <property type="entry name" value="DUF4705 DOMAIN-CONTAINING PROTEIN"/>
    <property type="match status" value="1"/>
</dbReference>
<dbReference type="GeneTree" id="ENSGT01050000245549"/>
<protein>
    <submittedName>
        <fullName evidence="2">Uncharacterized protein</fullName>
    </submittedName>
</protein>
<accession>A0A8I5UGG7</accession>
<organism evidence="2 3">
    <name type="scientific">Pongo abelii</name>
    <name type="common">Sumatran orangutan</name>
    <name type="synonym">Pongo pygmaeus abelii</name>
    <dbReference type="NCBI Taxonomy" id="9601"/>
    <lineage>
        <taxon>Eukaryota</taxon>
        <taxon>Metazoa</taxon>
        <taxon>Chordata</taxon>
        <taxon>Craniata</taxon>
        <taxon>Vertebrata</taxon>
        <taxon>Euteleostomi</taxon>
        <taxon>Mammalia</taxon>
        <taxon>Eutheria</taxon>
        <taxon>Euarchontoglires</taxon>
        <taxon>Primates</taxon>
        <taxon>Haplorrhini</taxon>
        <taxon>Catarrhini</taxon>
        <taxon>Hominidae</taxon>
        <taxon>Pongo</taxon>
    </lineage>
</organism>
<reference evidence="2" key="3">
    <citation type="submission" date="2025-09" db="UniProtKB">
        <authorList>
            <consortium name="Ensembl"/>
        </authorList>
    </citation>
    <scope>IDENTIFICATION</scope>
</reference>
<dbReference type="Ensembl" id="ENSPPYT00000061676.1">
    <property type="protein sequence ID" value="ENSPPYP00000044615.1"/>
    <property type="gene ID" value="ENSPPYG00000041772.1"/>
</dbReference>
<feature type="compositionally biased region" description="Polar residues" evidence="1">
    <location>
        <begin position="105"/>
        <end position="114"/>
    </location>
</feature>
<dbReference type="PANTHER" id="PTHR37553">
    <property type="entry name" value="DUF4705 DOMAIN-CONTAINING PROTEIN"/>
    <property type="match status" value="1"/>
</dbReference>
<proteinExistence type="predicted"/>
<name>A0A8I5UGG7_PONAB</name>
<dbReference type="Proteomes" id="UP000001595">
    <property type="component" value="Chromosome 1"/>
</dbReference>
<evidence type="ECO:0000313" key="2">
    <source>
        <dbReference type="Ensembl" id="ENSPPYP00000044615.1"/>
    </source>
</evidence>
<dbReference type="AlphaFoldDB" id="A0A8I5UGG7"/>
<evidence type="ECO:0000256" key="1">
    <source>
        <dbReference type="SAM" id="MobiDB-lite"/>
    </source>
</evidence>
<feature type="compositionally biased region" description="Pro residues" evidence="1">
    <location>
        <begin position="123"/>
        <end position="132"/>
    </location>
</feature>
<keyword evidence="3" id="KW-1185">Reference proteome</keyword>
<dbReference type="AntiFam" id="ANF00022">
    <property type="entry name" value="Long non-coding RNA"/>
</dbReference>
<feature type="region of interest" description="Disordered" evidence="1">
    <location>
        <begin position="93"/>
        <end position="148"/>
    </location>
</feature>
<dbReference type="OMA" id="YRPSSDW"/>